<keyword evidence="2" id="KW-1185">Reference proteome</keyword>
<proteinExistence type="predicted"/>
<sequence length="148" mass="16401">MIQDGGTSVVHDVVELDRDEAMRLLASVEYGRVVFTADALPAIRPVNHLVDDGRVIIRTRLNRKLSVSVRSSTDSRVVVAYEADDLDPQRRAGWSVVVTGWAITITDPEQVARYERLLHPWVNSSDTVIAIEPGTVTGIRILGNTRAR</sequence>
<gene>
    <name evidence="1" type="ORF">MLAC_41840</name>
</gene>
<organism evidence="1 2">
    <name type="scientific">Mycobacterium lacus</name>
    <dbReference type="NCBI Taxonomy" id="169765"/>
    <lineage>
        <taxon>Bacteria</taxon>
        <taxon>Bacillati</taxon>
        <taxon>Actinomycetota</taxon>
        <taxon>Actinomycetes</taxon>
        <taxon>Mycobacteriales</taxon>
        <taxon>Mycobacteriaceae</taxon>
        <taxon>Mycobacterium</taxon>
    </lineage>
</organism>
<protein>
    <submittedName>
        <fullName evidence="1">Uncharacterized protein</fullName>
    </submittedName>
</protein>
<dbReference type="Proteomes" id="UP000466396">
    <property type="component" value="Chromosome"/>
</dbReference>
<dbReference type="AlphaFoldDB" id="A0A1X1XTZ8"/>
<dbReference type="SUPFAM" id="SSF50475">
    <property type="entry name" value="FMN-binding split barrel"/>
    <property type="match status" value="1"/>
</dbReference>
<name>A0A1X1XTZ8_9MYCO</name>
<reference evidence="1 2" key="1">
    <citation type="journal article" date="2019" name="Emerg. Microbes Infect.">
        <title>Comprehensive subspecies identification of 175 nontuberculous mycobacteria species based on 7547 genomic profiles.</title>
        <authorList>
            <person name="Matsumoto Y."/>
            <person name="Kinjo T."/>
            <person name="Motooka D."/>
            <person name="Nabeya D."/>
            <person name="Jung N."/>
            <person name="Uechi K."/>
            <person name="Horii T."/>
            <person name="Iida T."/>
            <person name="Fujita J."/>
            <person name="Nakamura S."/>
        </authorList>
    </citation>
    <scope>NUCLEOTIDE SEQUENCE [LARGE SCALE GENOMIC DNA]</scope>
    <source>
        <strain evidence="1 2">JCM 15657</strain>
    </source>
</reference>
<dbReference type="OrthoDB" id="3212118at2"/>
<evidence type="ECO:0000313" key="1">
    <source>
        <dbReference type="EMBL" id="BBX98890.1"/>
    </source>
</evidence>
<dbReference type="Gene3D" id="2.30.110.10">
    <property type="entry name" value="Electron Transport, Fmn-binding Protein, Chain A"/>
    <property type="match status" value="1"/>
</dbReference>
<dbReference type="STRING" id="169765.AWC15_06730"/>
<accession>A0A1X1XTZ8</accession>
<dbReference type="Pfam" id="PF12900">
    <property type="entry name" value="Pyridox_ox_2"/>
    <property type="match status" value="1"/>
</dbReference>
<evidence type="ECO:0000313" key="2">
    <source>
        <dbReference type="Proteomes" id="UP000466396"/>
    </source>
</evidence>
<dbReference type="InterPro" id="IPR024747">
    <property type="entry name" value="Pyridox_Oxase-rel"/>
</dbReference>
<dbReference type="KEGG" id="mlj:MLAC_41840"/>
<dbReference type="EMBL" id="AP022581">
    <property type="protein sequence ID" value="BBX98890.1"/>
    <property type="molecule type" value="Genomic_DNA"/>
</dbReference>
<dbReference type="InterPro" id="IPR012349">
    <property type="entry name" value="Split_barrel_FMN-bd"/>
</dbReference>